<evidence type="ECO:0000313" key="6">
    <source>
        <dbReference type="Proteomes" id="UP000587070"/>
    </source>
</evidence>
<dbReference type="AlphaFoldDB" id="A0A840G7B1"/>
<dbReference type="RefSeq" id="WP_221227656.1">
    <property type="nucleotide sequence ID" value="NZ_JACIGE010000002.1"/>
</dbReference>
<dbReference type="InterPro" id="IPR052028">
    <property type="entry name" value="HipA_Ser/Thr_kinase"/>
</dbReference>
<dbReference type="Gene3D" id="1.10.1070.20">
    <property type="match status" value="1"/>
</dbReference>
<comment type="similarity">
    <text evidence="1">Belongs to the HipA Ser/Thr kinase family.</text>
</comment>
<dbReference type="PANTHER" id="PTHR37419:SF8">
    <property type="entry name" value="TOXIN YJJJ"/>
    <property type="match status" value="1"/>
</dbReference>
<keyword evidence="6" id="KW-1185">Reference proteome</keyword>
<sequence>MNDFRGKRAAEAANTAGASARSFPEIAHDPGLSRIIQYLFIILFIAMPSHTDSIRLCLLQGPKQARQLVESIGISQPTASRALAALGDEILRIGSGRAIQYALRDPGRGPGSVPIYQITADGTIRRLGLLIPVCPNGFVMQQEDGRSLHSESLPWWLADMCPQGFLGRAYAAHHAAALGLPASLVEWSETHMLRALMAHGDNLVGNLLLGDIARERFIDSPPPSPVDESQYPALAEAAERGDVPGSSAGGEQPKFIAFTGQHVLVKFTAVEDNPVTQRWRDLLAAEHLAAKVLRAAGVPAVSSRLLDITGRRFLEVGRFDRVGLLGRRALHSLTSLEAEFIGDARSPWPVLAARLAAQGIVTAEAAEGAALLFAFGTLIGNADMHNGNLSFVAEAGRPYQLAPAYDMLPMAFAPRSGGGLPVELPPARLHSSIEAATWRQALVLADEFVTRMRQDGNFSASWVQCADALGRHLEDARLRIARLG</sequence>
<dbReference type="GO" id="GO:0004674">
    <property type="term" value="F:protein serine/threonine kinase activity"/>
    <property type="evidence" value="ECO:0007669"/>
    <property type="project" value="TreeGrafter"/>
</dbReference>
<reference evidence="5 6" key="1">
    <citation type="submission" date="2020-08" db="EMBL/GenBank/DDBJ databases">
        <title>Genome sequencing of Purple Non-Sulfur Bacteria from various extreme environments.</title>
        <authorList>
            <person name="Mayer M."/>
        </authorList>
    </citation>
    <scope>NUCLEOTIDE SEQUENCE [LARGE SCALE GENOMIC DNA]</scope>
    <source>
        <strain evidence="5 6">2761</strain>
    </source>
</reference>
<evidence type="ECO:0000256" key="3">
    <source>
        <dbReference type="ARBA" id="ARBA00022777"/>
    </source>
</evidence>
<comment type="caution">
    <text evidence="5">The sequence shown here is derived from an EMBL/GenBank/DDBJ whole genome shotgun (WGS) entry which is preliminary data.</text>
</comment>
<evidence type="ECO:0000259" key="4">
    <source>
        <dbReference type="Pfam" id="PF07804"/>
    </source>
</evidence>
<gene>
    <name evidence="5" type="ORF">GGD90_000955</name>
</gene>
<accession>A0A840G7B1</accession>
<keyword evidence="3" id="KW-0418">Kinase</keyword>
<evidence type="ECO:0000313" key="5">
    <source>
        <dbReference type="EMBL" id="MBB4246598.1"/>
    </source>
</evidence>
<organism evidence="5 6">
    <name type="scientific">Rhodocyclus tenuis</name>
    <name type="common">Rhodospirillum tenue</name>
    <dbReference type="NCBI Taxonomy" id="1066"/>
    <lineage>
        <taxon>Bacteria</taxon>
        <taxon>Pseudomonadati</taxon>
        <taxon>Pseudomonadota</taxon>
        <taxon>Betaproteobacteria</taxon>
        <taxon>Rhodocyclales</taxon>
        <taxon>Rhodocyclaceae</taxon>
        <taxon>Rhodocyclus</taxon>
    </lineage>
</organism>
<feature type="domain" description="HipA-like C-terminal" evidence="4">
    <location>
        <begin position="246"/>
        <end position="433"/>
    </location>
</feature>
<evidence type="ECO:0000256" key="1">
    <source>
        <dbReference type="ARBA" id="ARBA00010164"/>
    </source>
</evidence>
<dbReference type="NCBIfam" id="NF007297">
    <property type="entry name" value="PRK09775.1"/>
    <property type="match status" value="1"/>
</dbReference>
<name>A0A840G7B1_RHOTE</name>
<dbReference type="PANTHER" id="PTHR37419">
    <property type="entry name" value="SERINE/THREONINE-PROTEIN KINASE TOXIN HIPA"/>
    <property type="match status" value="1"/>
</dbReference>
<dbReference type="EMBL" id="JACIGE010000002">
    <property type="protein sequence ID" value="MBB4246598.1"/>
    <property type="molecule type" value="Genomic_DNA"/>
</dbReference>
<dbReference type="InterPro" id="IPR012893">
    <property type="entry name" value="HipA-like_C"/>
</dbReference>
<dbReference type="Pfam" id="PF07804">
    <property type="entry name" value="HipA_C"/>
    <property type="match status" value="1"/>
</dbReference>
<dbReference type="GO" id="GO:0005829">
    <property type="term" value="C:cytosol"/>
    <property type="evidence" value="ECO:0007669"/>
    <property type="project" value="TreeGrafter"/>
</dbReference>
<dbReference type="Proteomes" id="UP000587070">
    <property type="component" value="Unassembled WGS sequence"/>
</dbReference>
<keyword evidence="2" id="KW-0808">Transferase</keyword>
<proteinExistence type="inferred from homology"/>
<protein>
    <recommendedName>
        <fullName evidence="4">HipA-like C-terminal domain-containing protein</fullName>
    </recommendedName>
</protein>
<evidence type="ECO:0000256" key="2">
    <source>
        <dbReference type="ARBA" id="ARBA00022679"/>
    </source>
</evidence>